<evidence type="ECO:0000313" key="2">
    <source>
        <dbReference type="Proteomes" id="UP001595867"/>
    </source>
</evidence>
<comment type="caution">
    <text evidence="1">The sequence shown here is derived from an EMBL/GenBank/DDBJ whole genome shotgun (WGS) entry which is preliminary data.</text>
</comment>
<reference evidence="2" key="1">
    <citation type="journal article" date="2019" name="Int. J. Syst. Evol. Microbiol.">
        <title>The Global Catalogue of Microorganisms (GCM) 10K type strain sequencing project: providing services to taxonomists for standard genome sequencing and annotation.</title>
        <authorList>
            <consortium name="The Broad Institute Genomics Platform"/>
            <consortium name="The Broad Institute Genome Sequencing Center for Infectious Disease"/>
            <person name="Wu L."/>
            <person name="Ma J."/>
        </authorList>
    </citation>
    <scope>NUCLEOTIDE SEQUENCE [LARGE SCALE GENOMIC DNA]</scope>
    <source>
        <strain evidence="2">TBRC 5832</strain>
    </source>
</reference>
<proteinExistence type="predicted"/>
<name>A0ABV8J8V8_9ACTN</name>
<accession>A0ABV8J8V8</accession>
<keyword evidence="2" id="KW-1185">Reference proteome</keyword>
<gene>
    <name evidence="1" type="ORF">ACFO0C_47850</name>
</gene>
<dbReference type="RefSeq" id="WP_378073567.1">
    <property type="nucleotide sequence ID" value="NZ_JBHSBL010000041.1"/>
</dbReference>
<sequence>MAHWVWPLPPAGPLTFFVAWLGYRIDESGTEIDATVLHEAAARAIILE</sequence>
<protein>
    <submittedName>
        <fullName evidence="1">Uncharacterized protein</fullName>
    </submittedName>
</protein>
<evidence type="ECO:0000313" key="1">
    <source>
        <dbReference type="EMBL" id="MFC4072695.1"/>
    </source>
</evidence>
<organism evidence="1 2">
    <name type="scientific">Actinoplanes subglobosus</name>
    <dbReference type="NCBI Taxonomy" id="1547892"/>
    <lineage>
        <taxon>Bacteria</taxon>
        <taxon>Bacillati</taxon>
        <taxon>Actinomycetota</taxon>
        <taxon>Actinomycetes</taxon>
        <taxon>Micromonosporales</taxon>
        <taxon>Micromonosporaceae</taxon>
        <taxon>Actinoplanes</taxon>
    </lineage>
</organism>
<dbReference type="Proteomes" id="UP001595867">
    <property type="component" value="Unassembled WGS sequence"/>
</dbReference>
<dbReference type="EMBL" id="JBHSBL010000041">
    <property type="protein sequence ID" value="MFC4072695.1"/>
    <property type="molecule type" value="Genomic_DNA"/>
</dbReference>